<evidence type="ECO:0000313" key="5">
    <source>
        <dbReference type="EMBL" id="NEW33251.1"/>
    </source>
</evidence>
<comment type="similarity">
    <text evidence="2">Belongs to the MTB12 family.</text>
</comment>
<evidence type="ECO:0000259" key="4">
    <source>
        <dbReference type="Pfam" id="PF26580"/>
    </source>
</evidence>
<accession>A0A6P1CKX0</accession>
<proteinExistence type="inferred from homology"/>
<dbReference type="InterPro" id="IPR058644">
    <property type="entry name" value="Mtb12-like_C"/>
</dbReference>
<evidence type="ECO:0000256" key="1">
    <source>
        <dbReference type="ARBA" id="ARBA00022729"/>
    </source>
</evidence>
<keyword evidence="1 3" id="KW-0732">Signal</keyword>
<reference evidence="5 6" key="1">
    <citation type="submission" date="2020-01" db="EMBL/GenBank/DDBJ databases">
        <title>Genetics and antimicrobial susceptibilities of Nocardia species isolated from the soil; a comparison with species isolated from humans.</title>
        <authorList>
            <person name="Carrasco G."/>
            <person name="Monzon S."/>
            <person name="Sansegundo M."/>
            <person name="Garcia E."/>
            <person name="Garrido N."/>
            <person name="Medina M.J."/>
            <person name="Villalon P."/>
            <person name="Ramirez-Arocha A.C."/>
            <person name="Jimenez P."/>
            <person name="Cuesta I."/>
            <person name="Valdezate S."/>
        </authorList>
    </citation>
    <scope>NUCLEOTIDE SEQUENCE [LARGE SCALE GENOMIC DNA]</scope>
    <source>
        <strain evidence="5 6">CNM20110626</strain>
    </source>
</reference>
<evidence type="ECO:0000256" key="3">
    <source>
        <dbReference type="SAM" id="SignalP"/>
    </source>
</evidence>
<gene>
    <name evidence="5" type="ORF">GV791_11875</name>
</gene>
<dbReference type="AlphaFoldDB" id="A0A6P1CKX0"/>
<organism evidence="5 6">
    <name type="scientific">Nocardia cyriacigeorgica</name>
    <dbReference type="NCBI Taxonomy" id="135487"/>
    <lineage>
        <taxon>Bacteria</taxon>
        <taxon>Bacillati</taxon>
        <taxon>Actinomycetota</taxon>
        <taxon>Actinomycetes</taxon>
        <taxon>Mycobacteriales</taxon>
        <taxon>Nocardiaceae</taxon>
        <taxon>Nocardia</taxon>
    </lineage>
</organism>
<evidence type="ECO:0000313" key="6">
    <source>
        <dbReference type="Proteomes" id="UP000471166"/>
    </source>
</evidence>
<evidence type="ECO:0000256" key="2">
    <source>
        <dbReference type="ARBA" id="ARBA00093774"/>
    </source>
</evidence>
<protein>
    <recommendedName>
        <fullName evidence="4">Low molecular weight antigen MTB12-like C-terminal domain-containing protein</fullName>
    </recommendedName>
</protein>
<feature type="signal peptide" evidence="3">
    <location>
        <begin position="1"/>
        <end position="31"/>
    </location>
</feature>
<dbReference type="Proteomes" id="UP000471166">
    <property type="component" value="Unassembled WGS sequence"/>
</dbReference>
<dbReference type="OMA" id="INWRVEN"/>
<name>A0A6P1CKX0_9NOCA</name>
<dbReference type="RefSeq" id="WP_014349074.1">
    <property type="nucleotide sequence ID" value="NZ_AP026979.1"/>
</dbReference>
<sequence length="153" mass="15825">MFNRKTRAAAAALALTAAAFGSVATVAPATAAPSVVRTNAPGVGELQSKLQLALNTGAPRGDRAAELEAGEAGLPVVDELSNRMAAIPSFRYSVIGPVSTQGDLTTAQLKLALDGYEDFPAVEVAWRQIDGTWKLTNDSLCGLAYYGSVPCSL</sequence>
<feature type="domain" description="Low molecular weight antigen MTB12-like C-terminal" evidence="4">
    <location>
        <begin position="40"/>
        <end position="151"/>
    </location>
</feature>
<feature type="chain" id="PRO_5026689349" description="Low molecular weight antigen MTB12-like C-terminal domain-containing protein" evidence="3">
    <location>
        <begin position="32"/>
        <end position="153"/>
    </location>
</feature>
<dbReference type="EMBL" id="JAAGVB010000015">
    <property type="protein sequence ID" value="NEW33251.1"/>
    <property type="molecule type" value="Genomic_DNA"/>
</dbReference>
<comment type="caution">
    <text evidence="5">The sequence shown here is derived from an EMBL/GenBank/DDBJ whole genome shotgun (WGS) entry which is preliminary data.</text>
</comment>
<dbReference type="Pfam" id="PF26580">
    <property type="entry name" value="Mtb12_C"/>
    <property type="match status" value="1"/>
</dbReference>